<proteinExistence type="predicted"/>
<sequence length="124" mass="14304">MMTKLSSLDELYDAKAAIEQLKSTEPKLHEKLIHVVSLTRQLQIQYHYMGCLLMDDDPCNHTPTYVKSSVLELYHEEIERLKQDSDFAYVQQLFINHQKVGYPKISLLVLGAKPEKIKGSTIIK</sequence>
<dbReference type="EMBL" id="WMEQ01000009">
    <property type="protein sequence ID" value="MYL34521.1"/>
    <property type="molecule type" value="Genomic_DNA"/>
</dbReference>
<protein>
    <submittedName>
        <fullName evidence="1">Uncharacterized protein</fullName>
    </submittedName>
</protein>
<gene>
    <name evidence="1" type="ORF">GLW05_13065</name>
</gene>
<dbReference type="Proteomes" id="UP000468638">
    <property type="component" value="Unassembled WGS sequence"/>
</dbReference>
<reference evidence="1 2" key="1">
    <citation type="submission" date="2019-11" db="EMBL/GenBank/DDBJ databases">
        <title>Genome sequences of 17 halophilic strains isolated from different environments.</title>
        <authorList>
            <person name="Furrow R.E."/>
        </authorList>
    </citation>
    <scope>NUCLEOTIDE SEQUENCE [LARGE SCALE GENOMIC DNA]</scope>
    <source>
        <strain evidence="1 2">22514_16_FS</strain>
    </source>
</reference>
<comment type="caution">
    <text evidence="1">The sequence shown here is derived from an EMBL/GenBank/DDBJ whole genome shotgun (WGS) entry which is preliminary data.</text>
</comment>
<dbReference type="OrthoDB" id="2389720at2"/>
<accession>A0A6I5A3P2</accession>
<evidence type="ECO:0000313" key="1">
    <source>
        <dbReference type="EMBL" id="MYL34521.1"/>
    </source>
</evidence>
<name>A0A6I5A3P2_9BACI</name>
<evidence type="ECO:0000313" key="2">
    <source>
        <dbReference type="Proteomes" id="UP000468638"/>
    </source>
</evidence>
<organism evidence="1 2">
    <name type="scientific">Pontibacillus yanchengensis</name>
    <dbReference type="NCBI Taxonomy" id="462910"/>
    <lineage>
        <taxon>Bacteria</taxon>
        <taxon>Bacillati</taxon>
        <taxon>Bacillota</taxon>
        <taxon>Bacilli</taxon>
        <taxon>Bacillales</taxon>
        <taxon>Bacillaceae</taxon>
        <taxon>Pontibacillus</taxon>
    </lineage>
</organism>
<dbReference type="AlphaFoldDB" id="A0A6I5A3P2"/>